<dbReference type="InterPro" id="IPR014567">
    <property type="entry name" value="UCP031900"/>
</dbReference>
<dbReference type="InterPro" id="IPR027372">
    <property type="entry name" value="Phytase-like_dom"/>
</dbReference>
<feature type="domain" description="Phytase-like" evidence="1">
    <location>
        <begin position="63"/>
        <end position="304"/>
    </location>
</feature>
<gene>
    <name evidence="2" type="ORF">CVO77_13285</name>
</gene>
<comment type="caution">
    <text evidence="2">The sequence shown here is derived from an EMBL/GenBank/DDBJ whole genome shotgun (WGS) entry which is preliminary data.</text>
</comment>
<dbReference type="Proteomes" id="UP000238954">
    <property type="component" value="Chromosome"/>
</dbReference>
<dbReference type="EMBL" id="PHFW01000003">
    <property type="protein sequence ID" value="PQM26064.1"/>
    <property type="molecule type" value="Genomic_DNA"/>
</dbReference>
<accession>A0A2S8B0Z3</accession>
<protein>
    <recommendedName>
        <fullName evidence="1">Phytase-like domain-containing protein</fullName>
    </recommendedName>
</protein>
<dbReference type="OrthoDB" id="9798693at2"/>
<evidence type="ECO:0000313" key="3">
    <source>
        <dbReference type="Proteomes" id="UP000238954"/>
    </source>
</evidence>
<sequence length="328" mass="35588">MRRLLSAALIFVALGPVPGTQQRLPSIDLTSQQVAARPLRYPVGEAGMLRFVRGWHLVSPNDAFGGFSALAVIGPDRFQLVGDNGYGARLTLGPGGAVSDARIAMLPVADGPSQRKSRRDVESMAFDPASGKSWVALEGLNQVWRLDPALRRIESRARLPRPPWPANRGPEAMVRLAGGRTVLFSEDADDDPRGREALLFTGDPAEPGTKAIRFFYDSQGKGLVSDAAPLPDGRILLVHRRLGLDPIFTTILGIVDPADIRPGATLTSRTIGRVPALLADNYEGAAVERRGGRTFLWLVSDDNFNNWQRSLLVEFELVGLPDSKKAAR</sequence>
<organism evidence="2 3">
    <name type="scientific">Sphingopyxis lindanitolerans</name>
    <dbReference type="NCBI Taxonomy" id="2054227"/>
    <lineage>
        <taxon>Bacteria</taxon>
        <taxon>Pseudomonadati</taxon>
        <taxon>Pseudomonadota</taxon>
        <taxon>Alphaproteobacteria</taxon>
        <taxon>Sphingomonadales</taxon>
        <taxon>Sphingomonadaceae</taxon>
        <taxon>Sphingopyxis</taxon>
    </lineage>
</organism>
<evidence type="ECO:0000313" key="2">
    <source>
        <dbReference type="EMBL" id="PQM26064.1"/>
    </source>
</evidence>
<reference evidence="3" key="1">
    <citation type="submission" date="2017-11" db="EMBL/GenBank/DDBJ databases">
        <title>The complete genome sequence of Sphingopyxis pomeranensis sp. nov. strain WS5A3p.</title>
        <authorList>
            <person name="Kaminski M.A."/>
        </authorList>
    </citation>
    <scope>NUCLEOTIDE SEQUENCE [LARGE SCALE GENOMIC DNA]</scope>
    <source>
        <strain evidence="3">WS5A3p</strain>
    </source>
</reference>
<dbReference type="Pfam" id="PF13449">
    <property type="entry name" value="Phytase-like"/>
    <property type="match status" value="1"/>
</dbReference>
<evidence type="ECO:0000259" key="1">
    <source>
        <dbReference type="Pfam" id="PF13449"/>
    </source>
</evidence>
<proteinExistence type="predicted"/>
<dbReference type="RefSeq" id="WP_105999445.1">
    <property type="nucleotide sequence ID" value="NZ_CM009578.1"/>
</dbReference>
<name>A0A2S8B0Z3_9SPHN</name>
<dbReference type="SUPFAM" id="SSF75011">
    <property type="entry name" value="3-carboxy-cis,cis-mucoante lactonizing enzyme"/>
    <property type="match status" value="1"/>
</dbReference>
<dbReference type="AlphaFoldDB" id="A0A2S8B0Z3"/>
<dbReference type="PIRSF" id="PIRSF031900">
    <property type="entry name" value="UCP031900"/>
    <property type="match status" value="1"/>
</dbReference>
<keyword evidence="3" id="KW-1185">Reference proteome</keyword>